<evidence type="ECO:0000313" key="2">
    <source>
        <dbReference type="EMBL" id="KAL3790106.1"/>
    </source>
</evidence>
<feature type="compositionally biased region" description="Basic residues" evidence="1">
    <location>
        <begin position="201"/>
        <end position="241"/>
    </location>
</feature>
<dbReference type="EMBL" id="JABMIG020000133">
    <property type="protein sequence ID" value="KAL3790106.1"/>
    <property type="molecule type" value="Genomic_DNA"/>
</dbReference>
<feature type="compositionally biased region" description="Low complexity" evidence="1">
    <location>
        <begin position="57"/>
        <end position="70"/>
    </location>
</feature>
<gene>
    <name evidence="2" type="ORF">HJC23_013617</name>
</gene>
<feature type="compositionally biased region" description="Basic and acidic residues" evidence="1">
    <location>
        <begin position="242"/>
        <end position="252"/>
    </location>
</feature>
<keyword evidence="3" id="KW-1185">Reference proteome</keyword>
<proteinExistence type="predicted"/>
<name>A0ABD3PQX7_9STRA</name>
<dbReference type="AlphaFoldDB" id="A0ABD3PQX7"/>
<feature type="region of interest" description="Disordered" evidence="1">
    <location>
        <begin position="147"/>
        <end position="306"/>
    </location>
</feature>
<feature type="compositionally biased region" description="Acidic residues" evidence="1">
    <location>
        <begin position="149"/>
        <end position="180"/>
    </location>
</feature>
<feature type="compositionally biased region" description="Basic and acidic residues" evidence="1">
    <location>
        <begin position="270"/>
        <end position="295"/>
    </location>
</feature>
<sequence>MARTDPPTIKLKRSVLRRVITTKLEALRRGDFYVRNHLGPECYDPIVAEAKSFLDSQQQQQNPQTQAQNPPQDPSPSLSEDFETFVQIIAASILIDASMRGENAGESDPRFIKKKKKLLTKTLRGVKFNEFIHNVWRYDCLRRGMTVPEEPEETEEDTTESNNSSEEEEEEEDEHDDSDQDNTSVTSHTSADGFSTSASNSKRHHHGSSSSSKRKRHKKEKKKLKKEKRQRRREERRRRKEEKRLKKLAEKEKKKKKRKKEEEEEDDEHEVGVPREAGVSDKDDKMEACNGKSDESYNNNNNAEDEESYYEIEHATKEEFEAFREDILSKIPKKVKRRFREGGFSRWGKDWLPVLEIGPFDVEPGPVRRMWMEMFHNVSS</sequence>
<feature type="compositionally biased region" description="Polar residues" evidence="1">
    <location>
        <begin position="185"/>
        <end position="198"/>
    </location>
</feature>
<accession>A0ABD3PQX7</accession>
<evidence type="ECO:0000256" key="1">
    <source>
        <dbReference type="SAM" id="MobiDB-lite"/>
    </source>
</evidence>
<protein>
    <submittedName>
        <fullName evidence="2">Uncharacterized protein</fullName>
    </submittedName>
</protein>
<organism evidence="2 3">
    <name type="scientific">Cyclotella cryptica</name>
    <dbReference type="NCBI Taxonomy" id="29204"/>
    <lineage>
        <taxon>Eukaryota</taxon>
        <taxon>Sar</taxon>
        <taxon>Stramenopiles</taxon>
        <taxon>Ochrophyta</taxon>
        <taxon>Bacillariophyta</taxon>
        <taxon>Coscinodiscophyceae</taxon>
        <taxon>Thalassiosirophycidae</taxon>
        <taxon>Stephanodiscales</taxon>
        <taxon>Stephanodiscaceae</taxon>
        <taxon>Cyclotella</taxon>
    </lineage>
</organism>
<feature type="region of interest" description="Disordered" evidence="1">
    <location>
        <begin position="54"/>
        <end position="79"/>
    </location>
</feature>
<evidence type="ECO:0000313" key="3">
    <source>
        <dbReference type="Proteomes" id="UP001516023"/>
    </source>
</evidence>
<comment type="caution">
    <text evidence="2">The sequence shown here is derived from an EMBL/GenBank/DDBJ whole genome shotgun (WGS) entry which is preliminary data.</text>
</comment>
<dbReference type="Proteomes" id="UP001516023">
    <property type="component" value="Unassembled WGS sequence"/>
</dbReference>
<reference evidence="2 3" key="1">
    <citation type="journal article" date="2020" name="G3 (Bethesda)">
        <title>Improved Reference Genome for Cyclotella cryptica CCMP332, a Model for Cell Wall Morphogenesis, Salinity Adaptation, and Lipid Production in Diatoms (Bacillariophyta).</title>
        <authorList>
            <person name="Roberts W.R."/>
            <person name="Downey K.M."/>
            <person name="Ruck E.C."/>
            <person name="Traller J.C."/>
            <person name="Alverson A.J."/>
        </authorList>
    </citation>
    <scope>NUCLEOTIDE SEQUENCE [LARGE SCALE GENOMIC DNA]</scope>
    <source>
        <strain evidence="2 3">CCMP332</strain>
    </source>
</reference>